<organism evidence="1 2">
    <name type="scientific">Franconibacter pulveris</name>
    <dbReference type="NCBI Taxonomy" id="435910"/>
    <lineage>
        <taxon>Bacteria</taxon>
        <taxon>Pseudomonadati</taxon>
        <taxon>Pseudomonadota</taxon>
        <taxon>Gammaproteobacteria</taxon>
        <taxon>Enterobacterales</taxon>
        <taxon>Enterobacteriaceae</taxon>
        <taxon>Franconibacter</taxon>
    </lineage>
</organism>
<dbReference type="PATRIC" id="fig|1656095.3.peg.4620"/>
<protein>
    <submittedName>
        <fullName evidence="1">Uncharacterized protein</fullName>
    </submittedName>
</protein>
<sequence>MHTQKVNTAAPESAEQCEKPLSMSQLTDLFCYIMACSQGQKQPAFFMPPQGGDLTVAVSEDGSQTVIVWTLDGWPLAASVPEANYLAVLSGIPE</sequence>
<accession>A0A0J8VNK1</accession>
<dbReference type="Proteomes" id="UP000037315">
    <property type="component" value="Unassembled WGS sequence"/>
</dbReference>
<evidence type="ECO:0000313" key="2">
    <source>
        <dbReference type="Proteomes" id="UP000037315"/>
    </source>
</evidence>
<keyword evidence="2" id="KW-1185">Reference proteome</keyword>
<reference evidence="1 2" key="1">
    <citation type="submission" date="2015-06" db="EMBL/GenBank/DDBJ databases">
        <title>Genome sequencing of Cronobacter sp. strain DJ34 isolated from petroleum contaminated sludge of Duliajan Oil Fields, Assam, India.</title>
        <authorList>
            <person name="Pal S."/>
            <person name="Banerjee T.D."/>
            <person name="Roy A."/>
            <person name="Sar P."/>
            <person name="Kazy S.K."/>
        </authorList>
    </citation>
    <scope>NUCLEOTIDE SEQUENCE [LARGE SCALE GENOMIC DNA]</scope>
    <source>
        <strain evidence="1 2">DJ34</strain>
    </source>
</reference>
<gene>
    <name evidence="1" type="ORF">ACH50_13730</name>
</gene>
<evidence type="ECO:0000313" key="1">
    <source>
        <dbReference type="EMBL" id="KMV34095.1"/>
    </source>
</evidence>
<dbReference type="AlphaFoldDB" id="A0A0J8VNK1"/>
<dbReference type="RefSeq" id="WP_029590853.1">
    <property type="nucleotide sequence ID" value="NZ_LFEJ01000017.1"/>
</dbReference>
<dbReference type="OrthoDB" id="6606125at2"/>
<name>A0A0J8VNK1_9ENTR</name>
<proteinExistence type="predicted"/>
<comment type="caution">
    <text evidence="1">The sequence shown here is derived from an EMBL/GenBank/DDBJ whole genome shotgun (WGS) entry which is preliminary data.</text>
</comment>
<dbReference type="EMBL" id="LFEJ01000017">
    <property type="protein sequence ID" value="KMV34095.1"/>
    <property type="molecule type" value="Genomic_DNA"/>
</dbReference>